<evidence type="ECO:0000256" key="3">
    <source>
        <dbReference type="ARBA" id="ARBA00022475"/>
    </source>
</evidence>
<evidence type="ECO:0000313" key="9">
    <source>
        <dbReference type="EMBL" id="PPC79342.1"/>
    </source>
</evidence>
<dbReference type="GO" id="GO:0005886">
    <property type="term" value="C:plasma membrane"/>
    <property type="evidence" value="ECO:0007669"/>
    <property type="project" value="UniProtKB-SubCell"/>
</dbReference>
<organism evidence="9 10">
    <name type="scientific">Proteobacteria bacterium 228</name>
    <dbReference type="NCBI Taxonomy" id="2083153"/>
    <lineage>
        <taxon>Bacteria</taxon>
        <taxon>Pseudomonadati</taxon>
        <taxon>Pseudomonadota</taxon>
    </lineage>
</organism>
<dbReference type="PANTHER" id="PTHR32196:SF21">
    <property type="entry name" value="ABC TRANSPORTER PERMEASE PROTEIN YPHD-RELATED"/>
    <property type="match status" value="1"/>
</dbReference>
<dbReference type="OrthoDB" id="5867165at2"/>
<evidence type="ECO:0000256" key="5">
    <source>
        <dbReference type="ARBA" id="ARBA00022692"/>
    </source>
</evidence>
<evidence type="ECO:0000256" key="6">
    <source>
        <dbReference type="ARBA" id="ARBA00022989"/>
    </source>
</evidence>
<keyword evidence="6 8" id="KW-1133">Transmembrane helix</keyword>
<gene>
    <name evidence="9" type="ORF">C4K68_00010</name>
</gene>
<proteinExistence type="predicted"/>
<protein>
    <submittedName>
        <fullName evidence="9">ABC transporter permease</fullName>
    </submittedName>
</protein>
<feature type="transmembrane region" description="Helical" evidence="8">
    <location>
        <begin position="177"/>
        <end position="195"/>
    </location>
</feature>
<feature type="transmembrane region" description="Helical" evidence="8">
    <location>
        <begin position="57"/>
        <end position="75"/>
    </location>
</feature>
<evidence type="ECO:0000256" key="2">
    <source>
        <dbReference type="ARBA" id="ARBA00022448"/>
    </source>
</evidence>
<dbReference type="CDD" id="cd06579">
    <property type="entry name" value="TM_PBP1_transp_AraH_like"/>
    <property type="match status" value="1"/>
</dbReference>
<evidence type="ECO:0000313" key="10">
    <source>
        <dbReference type="Proteomes" id="UP000238196"/>
    </source>
</evidence>
<accession>A0A2S5KXG9</accession>
<dbReference type="Pfam" id="PF02653">
    <property type="entry name" value="BPD_transp_2"/>
    <property type="match status" value="1"/>
</dbReference>
<dbReference type="InterPro" id="IPR001851">
    <property type="entry name" value="ABC_transp_permease"/>
</dbReference>
<feature type="transmembrane region" description="Helical" evidence="8">
    <location>
        <begin position="224"/>
        <end position="246"/>
    </location>
</feature>
<sequence length="331" mass="33319">MNTASQSLLSASVQSLRSSPALAPQRIQATAIRAVTLLIILLAALTVPGFATTQNCSAILFATASIGIAACGLALVTISGHLFMLSMGSTAAVATIVFAGLLDQGVWIALLGALLFGLCCGLVQGYAVGLLKTNPIITTIAAASIITGTGSLLSGGHTVTSNASAPWLGVGQLMPGIPNQLLVFAAVLVVCEIFLSRMRLGRELRLIGVNPVTAQLSGLRNGRAVMAAYTLAAVTAALSGALIASQASQGNLSLGADLDFSAIAAVLVGGIAIHGGQGRIYDAACGALFLAIVGNVLLLEGFSLDVQLMVKGAVVLLSVLAGALLTFGRRS</sequence>
<keyword evidence="7 8" id="KW-0472">Membrane</keyword>
<feature type="transmembrane region" description="Helical" evidence="8">
    <location>
        <begin position="107"/>
        <end position="129"/>
    </location>
</feature>
<feature type="transmembrane region" description="Helical" evidence="8">
    <location>
        <begin position="280"/>
        <end position="302"/>
    </location>
</feature>
<feature type="transmembrane region" description="Helical" evidence="8">
    <location>
        <begin position="136"/>
        <end position="157"/>
    </location>
</feature>
<dbReference type="Proteomes" id="UP000238196">
    <property type="component" value="Unassembled WGS sequence"/>
</dbReference>
<evidence type="ECO:0000256" key="7">
    <source>
        <dbReference type="ARBA" id="ARBA00023136"/>
    </source>
</evidence>
<keyword evidence="3" id="KW-1003">Cell membrane</keyword>
<evidence type="ECO:0000256" key="1">
    <source>
        <dbReference type="ARBA" id="ARBA00004651"/>
    </source>
</evidence>
<evidence type="ECO:0000256" key="4">
    <source>
        <dbReference type="ARBA" id="ARBA00022519"/>
    </source>
</evidence>
<feature type="transmembrane region" description="Helical" evidence="8">
    <location>
        <begin position="252"/>
        <end position="273"/>
    </location>
</feature>
<reference evidence="9 10" key="1">
    <citation type="submission" date="2018-02" db="EMBL/GenBank/DDBJ databases">
        <title>novel marine gammaproteobacteria from coastal saline agro ecosystem.</title>
        <authorList>
            <person name="Krishnan R."/>
            <person name="Ramesh Kumar N."/>
        </authorList>
    </citation>
    <scope>NUCLEOTIDE SEQUENCE [LARGE SCALE GENOMIC DNA]</scope>
    <source>
        <strain evidence="9 10">228</strain>
    </source>
</reference>
<dbReference type="EMBL" id="PRLP01000001">
    <property type="protein sequence ID" value="PPC79342.1"/>
    <property type="molecule type" value="Genomic_DNA"/>
</dbReference>
<feature type="transmembrane region" description="Helical" evidence="8">
    <location>
        <begin position="31"/>
        <end position="51"/>
    </location>
</feature>
<name>A0A2S5KXG9_9PROT</name>
<dbReference type="GO" id="GO:0022857">
    <property type="term" value="F:transmembrane transporter activity"/>
    <property type="evidence" value="ECO:0007669"/>
    <property type="project" value="InterPro"/>
</dbReference>
<keyword evidence="4" id="KW-0997">Cell inner membrane</keyword>
<keyword evidence="2" id="KW-0813">Transport</keyword>
<comment type="subcellular location">
    <subcellularLocation>
        <location evidence="1">Cell membrane</location>
        <topology evidence="1">Multi-pass membrane protein</topology>
    </subcellularLocation>
</comment>
<dbReference type="PANTHER" id="PTHR32196">
    <property type="entry name" value="ABC TRANSPORTER PERMEASE PROTEIN YPHD-RELATED-RELATED"/>
    <property type="match status" value="1"/>
</dbReference>
<evidence type="ECO:0000256" key="8">
    <source>
        <dbReference type="SAM" id="Phobius"/>
    </source>
</evidence>
<comment type="caution">
    <text evidence="9">The sequence shown here is derived from an EMBL/GenBank/DDBJ whole genome shotgun (WGS) entry which is preliminary data.</text>
</comment>
<feature type="transmembrane region" description="Helical" evidence="8">
    <location>
        <begin position="308"/>
        <end position="327"/>
    </location>
</feature>
<keyword evidence="5 8" id="KW-0812">Transmembrane</keyword>
<dbReference type="AlphaFoldDB" id="A0A2S5KXG9"/>